<dbReference type="PANTHER" id="PTHR10159:SF519">
    <property type="entry name" value="DUAL SPECIFICITY PROTEIN PHOSPHATASE MPK3"/>
    <property type="match status" value="1"/>
</dbReference>
<dbReference type="GO" id="GO:0005737">
    <property type="term" value="C:cytoplasm"/>
    <property type="evidence" value="ECO:0007669"/>
    <property type="project" value="TreeGrafter"/>
</dbReference>
<keyword evidence="3" id="KW-0378">Hydrolase</keyword>
<feature type="domain" description="Tyrosine-protein phosphatase" evidence="5">
    <location>
        <begin position="1"/>
        <end position="135"/>
    </location>
</feature>
<gene>
    <name evidence="8" type="ORF">JXQ802_LOCUS39100</name>
    <name evidence="7" type="ORF">PYM288_LOCUS24970</name>
</gene>
<evidence type="ECO:0000313" key="10">
    <source>
        <dbReference type="Proteomes" id="UP000663870"/>
    </source>
</evidence>
<dbReference type="InterPro" id="IPR000340">
    <property type="entry name" value="Dual-sp_phosphatase_cat-dom"/>
</dbReference>
<dbReference type="EMBL" id="CAJNOL010002225">
    <property type="protein sequence ID" value="CAF1477339.1"/>
    <property type="molecule type" value="Genomic_DNA"/>
</dbReference>
<dbReference type="Proteomes" id="UP000663870">
    <property type="component" value="Unassembled WGS sequence"/>
</dbReference>
<evidence type="ECO:0000256" key="4">
    <source>
        <dbReference type="ARBA" id="ARBA00022912"/>
    </source>
</evidence>
<dbReference type="Proteomes" id="UP000663854">
    <property type="component" value="Unassembled WGS sequence"/>
</dbReference>
<reference evidence="7" key="1">
    <citation type="submission" date="2021-02" db="EMBL/GenBank/DDBJ databases">
        <authorList>
            <person name="Nowell W R."/>
        </authorList>
    </citation>
    <scope>NUCLEOTIDE SEQUENCE</scope>
</reference>
<evidence type="ECO:0000256" key="1">
    <source>
        <dbReference type="ARBA" id="ARBA00008601"/>
    </source>
</evidence>
<accession>A0A814WLC1</accession>
<dbReference type="EC" id="3.1.3.48" evidence="2"/>
<evidence type="ECO:0000259" key="5">
    <source>
        <dbReference type="PROSITE" id="PS50054"/>
    </source>
</evidence>
<evidence type="ECO:0000259" key="6">
    <source>
        <dbReference type="PROSITE" id="PS50056"/>
    </source>
</evidence>
<evidence type="ECO:0000256" key="3">
    <source>
        <dbReference type="ARBA" id="ARBA00022801"/>
    </source>
</evidence>
<dbReference type="PROSITE" id="PS50056">
    <property type="entry name" value="TYR_PHOSPHATASE_2"/>
    <property type="match status" value="1"/>
</dbReference>
<dbReference type="SMART" id="SM00195">
    <property type="entry name" value="DSPc"/>
    <property type="match status" value="1"/>
</dbReference>
<dbReference type="CDD" id="cd14498">
    <property type="entry name" value="DSP"/>
    <property type="match status" value="1"/>
</dbReference>
<comment type="caution">
    <text evidence="7">The sequence shown here is derived from an EMBL/GenBank/DDBJ whole genome shotgun (WGS) entry which is preliminary data.</text>
</comment>
<keyword evidence="10" id="KW-1185">Reference proteome</keyword>
<keyword evidence="4" id="KW-0904">Protein phosphatase</keyword>
<dbReference type="PROSITE" id="PS50054">
    <property type="entry name" value="TYR_PHOSPHATASE_DUAL"/>
    <property type="match status" value="1"/>
</dbReference>
<dbReference type="GO" id="GO:0004725">
    <property type="term" value="F:protein tyrosine phosphatase activity"/>
    <property type="evidence" value="ECO:0007669"/>
    <property type="project" value="UniProtKB-EC"/>
</dbReference>
<evidence type="ECO:0000313" key="8">
    <source>
        <dbReference type="EMBL" id="CAF1477339.1"/>
    </source>
</evidence>
<dbReference type="InterPro" id="IPR000387">
    <property type="entry name" value="Tyr_Pase_dom"/>
</dbReference>
<comment type="similarity">
    <text evidence="1">Belongs to the protein-tyrosine phosphatase family. Non-receptor class dual specificity subfamily.</text>
</comment>
<dbReference type="InterPro" id="IPR016130">
    <property type="entry name" value="Tyr_Pase_AS"/>
</dbReference>
<dbReference type="AlphaFoldDB" id="A0A814WLC1"/>
<evidence type="ECO:0000313" key="7">
    <source>
        <dbReference type="EMBL" id="CAF1202758.1"/>
    </source>
</evidence>
<sequence length="135" mass="16039">MIIDDFLYQGDYDHASNTKILKELDIGHIISICDYPLGKNMFDSYNVLWIKVDDMPYTKIRQYFDQTNEFLRACRNKNQRVLVHCQVGISRSSSIVLAYLLKYHHNNLREAYDHLVQRRRIALPNTGFFLQLIRL</sequence>
<dbReference type="EMBL" id="CAJNOH010001312">
    <property type="protein sequence ID" value="CAF1202758.1"/>
    <property type="molecule type" value="Genomic_DNA"/>
</dbReference>
<dbReference type="Gene3D" id="3.90.190.10">
    <property type="entry name" value="Protein tyrosine phosphatase superfamily"/>
    <property type="match status" value="1"/>
</dbReference>
<protein>
    <recommendedName>
        <fullName evidence="2">protein-tyrosine-phosphatase</fullName>
        <ecNumber evidence="2">3.1.3.48</ecNumber>
    </recommendedName>
</protein>
<dbReference type="Pfam" id="PF00782">
    <property type="entry name" value="DSPc"/>
    <property type="match status" value="1"/>
</dbReference>
<evidence type="ECO:0000313" key="9">
    <source>
        <dbReference type="Proteomes" id="UP000663854"/>
    </source>
</evidence>
<feature type="domain" description="Tyrosine specific protein phosphatases" evidence="6">
    <location>
        <begin position="61"/>
        <end position="119"/>
    </location>
</feature>
<dbReference type="InterPro" id="IPR029021">
    <property type="entry name" value="Prot-tyrosine_phosphatase-like"/>
</dbReference>
<organism evidence="7 9">
    <name type="scientific">Rotaria sordida</name>
    <dbReference type="NCBI Taxonomy" id="392033"/>
    <lineage>
        <taxon>Eukaryota</taxon>
        <taxon>Metazoa</taxon>
        <taxon>Spiralia</taxon>
        <taxon>Gnathifera</taxon>
        <taxon>Rotifera</taxon>
        <taxon>Eurotatoria</taxon>
        <taxon>Bdelloidea</taxon>
        <taxon>Philodinida</taxon>
        <taxon>Philodinidae</taxon>
        <taxon>Rotaria</taxon>
    </lineage>
</organism>
<dbReference type="SUPFAM" id="SSF52799">
    <property type="entry name" value="(Phosphotyrosine protein) phosphatases II"/>
    <property type="match status" value="1"/>
</dbReference>
<dbReference type="PANTHER" id="PTHR10159">
    <property type="entry name" value="DUAL SPECIFICITY PROTEIN PHOSPHATASE"/>
    <property type="match status" value="1"/>
</dbReference>
<dbReference type="GO" id="GO:0043409">
    <property type="term" value="P:negative regulation of MAPK cascade"/>
    <property type="evidence" value="ECO:0007669"/>
    <property type="project" value="TreeGrafter"/>
</dbReference>
<proteinExistence type="inferred from homology"/>
<dbReference type="PROSITE" id="PS00383">
    <property type="entry name" value="TYR_PHOSPHATASE_1"/>
    <property type="match status" value="1"/>
</dbReference>
<evidence type="ECO:0000256" key="2">
    <source>
        <dbReference type="ARBA" id="ARBA00013064"/>
    </source>
</evidence>
<dbReference type="InterPro" id="IPR020422">
    <property type="entry name" value="TYR_PHOSPHATASE_DUAL_dom"/>
</dbReference>
<name>A0A814WLC1_9BILA</name>